<proteinExistence type="predicted"/>
<feature type="domain" description="UvrD-like helicase C-terminal" evidence="3">
    <location>
        <begin position="680"/>
        <end position="726"/>
    </location>
</feature>
<keyword evidence="2" id="KW-0067">ATP-binding</keyword>
<dbReference type="PANTHER" id="PTHR43788:SF6">
    <property type="entry name" value="DNA HELICASE B"/>
    <property type="match status" value="1"/>
</dbReference>
<protein>
    <submittedName>
        <fullName evidence="6">ATP dependent DNA helicase</fullName>
    </submittedName>
</protein>
<dbReference type="Gene3D" id="3.40.50.300">
    <property type="entry name" value="P-loop containing nucleotide triphosphate hydrolases"/>
    <property type="match status" value="2"/>
</dbReference>
<dbReference type="InterPro" id="IPR041451">
    <property type="entry name" value="RecD2_SH13"/>
</dbReference>
<dbReference type="Pfam" id="PF14490">
    <property type="entry name" value="HHH_RecD2"/>
    <property type="match status" value="1"/>
</dbReference>
<organism evidence="6">
    <name type="scientific">virus sp. ctviY17</name>
    <dbReference type="NCBI Taxonomy" id="2825828"/>
    <lineage>
        <taxon>Viruses</taxon>
    </lineage>
</organism>
<reference evidence="6" key="1">
    <citation type="journal article" date="2021" name="Proc. Natl. Acad. Sci. U.S.A.">
        <title>A Catalog of Tens of Thousands of Viruses from Human Metagenomes Reveals Hidden Associations with Chronic Diseases.</title>
        <authorList>
            <person name="Tisza M.J."/>
            <person name="Buck C.B."/>
        </authorList>
    </citation>
    <scope>NUCLEOTIDE SEQUENCE</scope>
    <source>
        <strain evidence="6">CtviY17</strain>
    </source>
</reference>
<evidence type="ECO:0000256" key="2">
    <source>
        <dbReference type="ARBA" id="ARBA00022840"/>
    </source>
</evidence>
<evidence type="ECO:0000259" key="4">
    <source>
        <dbReference type="Pfam" id="PF14490"/>
    </source>
</evidence>
<sequence>MVDSTKEYEFEIVPLYQIYYNEESLFGIYTFCTADDLPECKPYNNNDFDDLSDKKMNKCGKLVGNMQELYLGTKYKVKANMTYSKKYNEYQYKPLSIVAEVPKTFEAQKIFLKTQTNAVIADQLIAKYPNVVEDVMNGQLEMIDHSEIKGLGDKTWKKLRDKIIKNYVISDIVVMLQPYGVTLPTIERLLKSEPNPSVLKKQIEQNPYILTRVKGMGFKRVDDIALKLKPELRCSNQRLNAFIYYDLHQVGDNDGHTYVYIKNLRSDISNAASECLPIFDEWLDEESDKKIPNYLYTSGDKIGLKSYHKIEMDIYELIKDMEKYSFGNTTDYEPITDSEISQTISEVEDEEGFMFSEEQITGVNKALNCQVVFISGEAGTGKTTILKPIIKCYQKRNNSIVACALSAKAAQRIKEATGLDSRTIHRLLVAEGIDSFCYNQDNPLPADVVIMDESSMTNASLFYNFLLAIRPGTRLIFCGDYMQLPPIGFGNIFSDLLKKKGLNSVQLTKPMRQAEKSGILTDARKIRRGINPLDSPQLKIVHGELNDMFYLFRKNRESLFNMAVKQYIKSVKEEGLDNVVIISPRRSNCTNSTDELNKAVQKELFASSNKPFVEFKDRKYYLGDKVLQTSNDYERDVFNGDIGYITAIDKEKEICLVSMNANIEEKMIEYSFAQLGQLQLAYALTTHKLQGSAAQTVIGIIDNTHYKLLDNCMLYTMLTRAKKRFALLAEPEAFKRCIVTNHNKRRTWLSLKN</sequence>
<dbReference type="PANTHER" id="PTHR43788">
    <property type="entry name" value="DNA2/NAM7 HELICASE FAMILY MEMBER"/>
    <property type="match status" value="1"/>
</dbReference>
<name>A0A8S5RMK1_9VIRU</name>
<evidence type="ECO:0000259" key="3">
    <source>
        <dbReference type="Pfam" id="PF13538"/>
    </source>
</evidence>
<dbReference type="InterPro" id="IPR027417">
    <property type="entry name" value="P-loop_NTPase"/>
</dbReference>
<dbReference type="Pfam" id="PF13604">
    <property type="entry name" value="AAA_30"/>
    <property type="match status" value="1"/>
</dbReference>
<evidence type="ECO:0000313" key="6">
    <source>
        <dbReference type="EMBL" id="DAE32301.1"/>
    </source>
</evidence>
<dbReference type="Pfam" id="PF18335">
    <property type="entry name" value="SH3_13"/>
    <property type="match status" value="1"/>
</dbReference>
<dbReference type="Gene3D" id="1.10.10.2220">
    <property type="match status" value="1"/>
</dbReference>
<dbReference type="EMBL" id="BK059120">
    <property type="protein sequence ID" value="DAE32301.1"/>
    <property type="molecule type" value="Genomic_DNA"/>
</dbReference>
<dbReference type="GO" id="GO:0005524">
    <property type="term" value="F:ATP binding"/>
    <property type="evidence" value="ECO:0007669"/>
    <property type="project" value="UniProtKB-KW"/>
</dbReference>
<dbReference type="CDD" id="cd18809">
    <property type="entry name" value="SF1_C_RecD"/>
    <property type="match status" value="1"/>
</dbReference>
<evidence type="ECO:0000256" key="1">
    <source>
        <dbReference type="ARBA" id="ARBA00022741"/>
    </source>
</evidence>
<feature type="domain" description="ATP-dependent RecD2 DNA helicase SH3" evidence="5">
    <location>
        <begin position="596"/>
        <end position="657"/>
    </location>
</feature>
<dbReference type="InterPro" id="IPR027785">
    <property type="entry name" value="UvrD-like_helicase_C"/>
</dbReference>
<accession>A0A8S5RMK1</accession>
<dbReference type="SUPFAM" id="SSF52540">
    <property type="entry name" value="P-loop containing nucleoside triphosphate hydrolases"/>
    <property type="match status" value="1"/>
</dbReference>
<keyword evidence="6" id="KW-0347">Helicase</keyword>
<dbReference type="Pfam" id="PF13538">
    <property type="entry name" value="UvrD_C_2"/>
    <property type="match status" value="1"/>
</dbReference>
<keyword evidence="6" id="KW-0378">Hydrolase</keyword>
<feature type="domain" description="ATP-dependent RecD2 DNA helicase-like helix-hairpin-helix" evidence="4">
    <location>
        <begin position="168"/>
        <end position="258"/>
    </location>
</feature>
<dbReference type="Gene3D" id="2.30.30.940">
    <property type="match status" value="1"/>
</dbReference>
<keyword evidence="1" id="KW-0547">Nucleotide-binding</keyword>
<dbReference type="InterPro" id="IPR050534">
    <property type="entry name" value="Coronavir_polyprotein_1ab"/>
</dbReference>
<evidence type="ECO:0000259" key="5">
    <source>
        <dbReference type="Pfam" id="PF18335"/>
    </source>
</evidence>
<dbReference type="GO" id="GO:0003678">
    <property type="term" value="F:DNA helicase activity"/>
    <property type="evidence" value="ECO:0007669"/>
    <property type="project" value="UniProtKB-ARBA"/>
</dbReference>
<dbReference type="InterPro" id="IPR029493">
    <property type="entry name" value="RecD2-like_HHH"/>
</dbReference>
<dbReference type="CDD" id="cd17933">
    <property type="entry name" value="DEXSc_RecD-like"/>
    <property type="match status" value="1"/>
</dbReference>